<dbReference type="EMBL" id="JRWG01000001">
    <property type="protein sequence ID" value="KXO01308.1"/>
    <property type="molecule type" value="Genomic_DNA"/>
</dbReference>
<accession>A0A137RM93</accession>
<dbReference type="Pfam" id="PF01266">
    <property type="entry name" value="DAO"/>
    <property type="match status" value="1"/>
</dbReference>
<gene>
    <name evidence="2" type="ORF">LS48_02285</name>
</gene>
<dbReference type="InterPro" id="IPR006076">
    <property type="entry name" value="FAD-dep_OxRdtase"/>
</dbReference>
<dbReference type="Gene3D" id="3.50.50.60">
    <property type="entry name" value="FAD/NAD(P)-binding domain"/>
    <property type="match status" value="1"/>
</dbReference>
<dbReference type="PANTHER" id="PTHR13847:SF201">
    <property type="entry name" value="PUTATIBE OXIDOREDUCTASE"/>
    <property type="match status" value="1"/>
</dbReference>
<keyword evidence="3" id="KW-1185">Reference proteome</keyword>
<dbReference type="SUPFAM" id="SSF51905">
    <property type="entry name" value="FAD/NAD(P)-binding domain"/>
    <property type="match status" value="1"/>
</dbReference>
<reference evidence="3" key="1">
    <citation type="submission" date="2014-10" db="EMBL/GenBank/DDBJ databases">
        <title>Genome sequencing of Vitellibacter sp. D-24.</title>
        <authorList>
            <person name="Thevarajoo S."/>
            <person name="Selvaratnam C."/>
            <person name="Goh K.M."/>
            <person name="Chong C.S."/>
        </authorList>
    </citation>
    <scope>NUCLEOTIDE SEQUENCE [LARGE SCALE GENOMIC DNA]</scope>
    <source>
        <strain evidence="3">D-24</strain>
    </source>
</reference>
<dbReference type="InterPro" id="IPR036188">
    <property type="entry name" value="FAD/NAD-bd_sf"/>
</dbReference>
<dbReference type="GO" id="GO:0005737">
    <property type="term" value="C:cytoplasm"/>
    <property type="evidence" value="ECO:0007669"/>
    <property type="project" value="TreeGrafter"/>
</dbReference>
<feature type="domain" description="FAD dependent oxidoreductase" evidence="1">
    <location>
        <begin position="31"/>
        <end position="375"/>
    </location>
</feature>
<dbReference type="AlphaFoldDB" id="A0A137RM93"/>
<evidence type="ECO:0000313" key="2">
    <source>
        <dbReference type="EMBL" id="KXO01308.1"/>
    </source>
</evidence>
<dbReference type="PANTHER" id="PTHR13847">
    <property type="entry name" value="SARCOSINE DEHYDROGENASE-RELATED"/>
    <property type="match status" value="1"/>
</dbReference>
<name>A0A137RM93_9FLAO</name>
<dbReference type="STRING" id="1548749.LS48_02285"/>
<protein>
    <submittedName>
        <fullName evidence="2">FAD-dependent oxidoreductase</fullName>
    </submittedName>
</protein>
<proteinExistence type="predicted"/>
<dbReference type="Gene3D" id="3.30.9.10">
    <property type="entry name" value="D-Amino Acid Oxidase, subunit A, domain 2"/>
    <property type="match status" value="1"/>
</dbReference>
<evidence type="ECO:0000259" key="1">
    <source>
        <dbReference type="Pfam" id="PF01266"/>
    </source>
</evidence>
<comment type="caution">
    <text evidence="2">The sequence shown here is derived from an EMBL/GenBank/DDBJ whole genome shotgun (WGS) entry which is preliminary data.</text>
</comment>
<sequence>MDVRSNEPFWLIRNALPQSYPSLKQSISSEILIIGAGITGALMAYKLIEEGKKVIMVDRRDVCNGSTAASTSMLQYEIDVPLHKLIEQVGLTCAVSSYQNCEKAITDLKKIISAIKVDCGFEERYSVYFASSKKDIPFLKDEFEARKNHGFKVKWLTKDELETLGLKAYAAIESKSGAVMDVYKLANALLEYCTDKSLKIYDRTEIEEIKLKDDKLIAKTKTGFSIEVADVLHCTGYESTETLKEDIVDLKSTFALASEAFEKIPKAFEKRIYWNTDSPYLYFRSTDDGRIVMGGGDREFKNAARRDALLPKKEKELVKSFNKCFPDIPFVMDYSWAGTFGETKDGLPYFGKPEPKKNEHYILGFGGNGITFSVMGMDAIVHSINKTPHPYLEYYKFNR</sequence>
<dbReference type="Proteomes" id="UP000070138">
    <property type="component" value="Unassembled WGS sequence"/>
</dbReference>
<evidence type="ECO:0000313" key="3">
    <source>
        <dbReference type="Proteomes" id="UP000070138"/>
    </source>
</evidence>
<reference evidence="2 3" key="2">
    <citation type="journal article" date="2016" name="Int. J. Syst. Evol. Microbiol.">
        <title>Vitellibacter aquimaris sp. nov., a marine bacterium isolated from seawater.</title>
        <authorList>
            <person name="Thevarajoo S."/>
            <person name="Selvaratnam C."/>
            <person name="Goh K.M."/>
            <person name="Hong K.W."/>
            <person name="Chan X.Y."/>
            <person name="Chan K.G."/>
            <person name="Chong C.S."/>
        </authorList>
    </citation>
    <scope>NUCLEOTIDE SEQUENCE [LARGE SCALE GENOMIC DNA]</scope>
    <source>
        <strain evidence="2 3">D-24</strain>
    </source>
</reference>
<dbReference type="OrthoDB" id="571248at2"/>
<dbReference type="PATRIC" id="fig|1548749.3.peg.492"/>
<organism evidence="2 3">
    <name type="scientific">Aequorivita aquimaris</name>
    <dbReference type="NCBI Taxonomy" id="1548749"/>
    <lineage>
        <taxon>Bacteria</taxon>
        <taxon>Pseudomonadati</taxon>
        <taxon>Bacteroidota</taxon>
        <taxon>Flavobacteriia</taxon>
        <taxon>Flavobacteriales</taxon>
        <taxon>Flavobacteriaceae</taxon>
        <taxon>Aequorivita</taxon>
    </lineage>
</organism>